<dbReference type="RefSeq" id="WP_239681577.1">
    <property type="nucleotide sequence ID" value="NZ_BPRF01000019.1"/>
</dbReference>
<dbReference type="InterPro" id="IPR003423">
    <property type="entry name" value="OMP_efflux"/>
</dbReference>
<evidence type="ECO:0000256" key="1">
    <source>
        <dbReference type="ARBA" id="ARBA00007613"/>
    </source>
</evidence>
<keyword evidence="2" id="KW-0472">Membrane</keyword>
<proteinExistence type="inferred from homology"/>
<dbReference type="PANTHER" id="PTHR30203">
    <property type="entry name" value="OUTER MEMBRANE CATION EFFLUX PROTEIN"/>
    <property type="match status" value="1"/>
</dbReference>
<dbReference type="SUPFAM" id="SSF56954">
    <property type="entry name" value="Outer membrane efflux proteins (OEP)"/>
    <property type="match status" value="1"/>
</dbReference>
<dbReference type="GO" id="GO:0005886">
    <property type="term" value="C:plasma membrane"/>
    <property type="evidence" value="ECO:0007669"/>
    <property type="project" value="UniProtKB-SubCell"/>
</dbReference>
<keyword evidence="2" id="KW-0564">Palmitate</keyword>
<accession>A0AA40S689</accession>
<dbReference type="EMBL" id="JACJIB010000008">
    <property type="protein sequence ID" value="MBA8915235.1"/>
    <property type="molecule type" value="Genomic_DNA"/>
</dbReference>
<comment type="subcellular location">
    <subcellularLocation>
        <location evidence="2">Cell membrane</location>
        <topology evidence="2">Lipid-anchor</topology>
    </subcellularLocation>
</comment>
<dbReference type="PANTHER" id="PTHR30203:SF33">
    <property type="entry name" value="BLR4455 PROTEIN"/>
    <property type="match status" value="1"/>
</dbReference>
<dbReference type="Gene3D" id="2.20.200.10">
    <property type="entry name" value="Outer membrane efflux proteins (OEP)"/>
    <property type="match status" value="1"/>
</dbReference>
<dbReference type="InterPro" id="IPR010131">
    <property type="entry name" value="MdtP/NodT-like"/>
</dbReference>
<protein>
    <submittedName>
        <fullName evidence="3">NodT family efflux transporter outer membrane factor (OMF) lipoprotein</fullName>
    </submittedName>
</protein>
<keyword evidence="4" id="KW-1185">Reference proteome</keyword>
<gene>
    <name evidence="3" type="ORF">HNR51_004335</name>
</gene>
<name>A0AA40S689_9HYPH</name>
<keyword evidence="2" id="KW-0812">Transmembrane</keyword>
<comment type="caution">
    <text evidence="3">The sequence shown here is derived from an EMBL/GenBank/DDBJ whole genome shotgun (WGS) entry which is preliminary data.</text>
</comment>
<comment type="similarity">
    <text evidence="1 2">Belongs to the outer membrane factor (OMF) (TC 1.B.17) family.</text>
</comment>
<evidence type="ECO:0000256" key="2">
    <source>
        <dbReference type="RuleBase" id="RU362097"/>
    </source>
</evidence>
<dbReference type="Pfam" id="PF02321">
    <property type="entry name" value="OEP"/>
    <property type="match status" value="2"/>
</dbReference>
<organism evidence="3 4">
    <name type="scientific">Methylorubrum thiocyanatum</name>
    <dbReference type="NCBI Taxonomy" id="47958"/>
    <lineage>
        <taxon>Bacteria</taxon>
        <taxon>Pseudomonadati</taxon>
        <taxon>Pseudomonadota</taxon>
        <taxon>Alphaproteobacteria</taxon>
        <taxon>Hyphomicrobiales</taxon>
        <taxon>Methylobacteriaceae</taxon>
        <taxon>Methylorubrum</taxon>
    </lineage>
</organism>
<dbReference type="GO" id="GO:0015562">
    <property type="term" value="F:efflux transmembrane transporter activity"/>
    <property type="evidence" value="ECO:0007669"/>
    <property type="project" value="InterPro"/>
</dbReference>
<keyword evidence="2" id="KW-1134">Transmembrane beta strand</keyword>
<evidence type="ECO:0000313" key="3">
    <source>
        <dbReference type="EMBL" id="MBA8915235.1"/>
    </source>
</evidence>
<keyword evidence="2 3" id="KW-0449">Lipoprotein</keyword>
<reference evidence="3 4" key="1">
    <citation type="submission" date="2020-08" db="EMBL/GenBank/DDBJ databases">
        <title>Genomic Encyclopedia of Type Strains, Phase IV (KMG-IV): sequencing the most valuable type-strain genomes for metagenomic binning, comparative biology and taxonomic classification.</title>
        <authorList>
            <person name="Goeker M."/>
        </authorList>
    </citation>
    <scope>NUCLEOTIDE SEQUENCE [LARGE SCALE GENOMIC DNA]</scope>
    <source>
        <strain evidence="3 4">DSM 11490</strain>
    </source>
</reference>
<evidence type="ECO:0000313" key="4">
    <source>
        <dbReference type="Proteomes" id="UP000543554"/>
    </source>
</evidence>
<dbReference type="NCBIfam" id="TIGR01845">
    <property type="entry name" value="outer_NodT"/>
    <property type="match status" value="1"/>
</dbReference>
<dbReference type="AlphaFoldDB" id="A0AA40S689"/>
<dbReference type="Gene3D" id="1.20.1600.10">
    <property type="entry name" value="Outer membrane efflux proteins (OEP)"/>
    <property type="match status" value="1"/>
</dbReference>
<dbReference type="Proteomes" id="UP000543554">
    <property type="component" value="Unassembled WGS sequence"/>
</dbReference>
<sequence>MIVAAALPLLCGGCMVGPDFERPLPPNTPHYGERPDPVRLGAAGEDTTQVLTFGEDLPQAWWTLFRSRRLDALVRQGLAANPGIAQAEAALRQARSFTVAAEASLLPGLSGSLVRSGGGPVHETGSVFGLYSANIAASYGIDLFGGIRRSIEAQAALEVAAGERLRAAALTLSGSIVTAAIQEAGLSAQIAVSETILRRYREQFDLVRVRHAAGAEPIATVLTQESLIHSQEGALVTLRAQRAQTRHRLATLVGQSPSSYETPGFGLGELPLPRRVPVSLPARLVVQRPDIRLAEAELHAASAQIGVATADLLPQVTLTANLGTNAATLAGLAASSAWGATAGLVQPLFDGGAREARRQAALEAYEAARAGYRAAVLTALREVADTLTALEADARTLTAAMKAEDLARQALDASEVQYGAGGLPYASLLLAQTQYASASLTRLSAHIRRLTDTASLLQALGGAWSFR</sequence>